<evidence type="ECO:0008006" key="4">
    <source>
        <dbReference type="Google" id="ProtNLM"/>
    </source>
</evidence>
<dbReference type="AlphaFoldDB" id="A0A6N9I0T9"/>
<protein>
    <recommendedName>
        <fullName evidence="4">O-antigen ligase domain-containing protein</fullName>
    </recommendedName>
</protein>
<comment type="caution">
    <text evidence="2">The sequence shown here is derived from an EMBL/GenBank/DDBJ whole genome shotgun (WGS) entry which is preliminary data.</text>
</comment>
<keyword evidence="1" id="KW-1133">Transmembrane helix</keyword>
<feature type="transmembrane region" description="Helical" evidence="1">
    <location>
        <begin position="56"/>
        <end position="75"/>
    </location>
</feature>
<feature type="transmembrane region" description="Helical" evidence="1">
    <location>
        <begin position="405"/>
        <end position="429"/>
    </location>
</feature>
<dbReference type="OrthoDB" id="2148748at2"/>
<feature type="transmembrane region" description="Helical" evidence="1">
    <location>
        <begin position="226"/>
        <end position="255"/>
    </location>
</feature>
<gene>
    <name evidence="2" type="ORF">GB993_02405</name>
</gene>
<evidence type="ECO:0000313" key="2">
    <source>
        <dbReference type="EMBL" id="MYV16374.1"/>
    </source>
</evidence>
<accession>A0A6N9I0T9</accession>
<organism evidence="2 3">
    <name type="scientific">Furfurilactobacillus milii</name>
    <dbReference type="NCBI Taxonomy" id="2888272"/>
    <lineage>
        <taxon>Bacteria</taxon>
        <taxon>Bacillati</taxon>
        <taxon>Bacillota</taxon>
        <taxon>Bacilli</taxon>
        <taxon>Lactobacillales</taxon>
        <taxon>Lactobacillaceae</taxon>
        <taxon>Furfurilactobacillus</taxon>
    </lineage>
</organism>
<sequence length="465" mass="52527">MSGLLIPISLFVKTYTYSLPTTVAEFPILAFLVIIAYQAVVDHGAQLEEQFVTRKAFLFTVFAFLAQLTAILISYLRYGDSKQDAGILHGTLNVIGLFLTILVAYFCVRATITDMVAVKRFIRAIFLTLIVFSLFVLLPQLIASLSNNGLHSWVNLVASLFEKRWKFRNWYDNGSYVTTMGRLNGFEAEAGYLAAQIACVFLPMTIAAITNHFDYFQNAVVKSRGWYFLALVWLFVVLFFAKTTTGFLVIGIACLTLFWKSGAADRIVYAIVAVVIGIGIFVSYLTVPSVTNLLNQYLLQKGGTDNRRGGTIGLILTFIHNPVIGVGNDWAGSYLMQYVPWRTRNNPEYLTVYSKNSYPILSVWGGWLAQYGLAIVGPVLFYIWKRIKLALTLKARLRASHINDRALFLTLIDAFEIFLIMYFVLALLVFSWSEYYMLISFFFYVSVLNIAENQLSSEESLANEY</sequence>
<proteinExistence type="predicted"/>
<name>A0A6N9I0T9_9LACO</name>
<evidence type="ECO:0000313" key="3">
    <source>
        <dbReference type="Proteomes" id="UP000449209"/>
    </source>
</evidence>
<keyword evidence="1" id="KW-0812">Transmembrane</keyword>
<feature type="transmembrane region" description="Helical" evidence="1">
    <location>
        <begin position="364"/>
        <end position="384"/>
    </location>
</feature>
<feature type="transmembrane region" description="Helical" evidence="1">
    <location>
        <begin position="120"/>
        <end position="142"/>
    </location>
</feature>
<evidence type="ECO:0000256" key="1">
    <source>
        <dbReference type="SAM" id="Phobius"/>
    </source>
</evidence>
<dbReference type="Proteomes" id="UP000449209">
    <property type="component" value="Unassembled WGS sequence"/>
</dbReference>
<feature type="transmembrane region" description="Helical" evidence="1">
    <location>
        <begin position="267"/>
        <end position="287"/>
    </location>
</feature>
<feature type="transmembrane region" description="Helical" evidence="1">
    <location>
        <begin position="87"/>
        <end position="108"/>
    </location>
</feature>
<dbReference type="EMBL" id="WEZQ01000002">
    <property type="protein sequence ID" value="MYV16374.1"/>
    <property type="molecule type" value="Genomic_DNA"/>
</dbReference>
<dbReference type="RefSeq" id="WP_161002945.1">
    <property type="nucleotide sequence ID" value="NZ_WEZQ01000002.1"/>
</dbReference>
<feature type="transmembrane region" description="Helical" evidence="1">
    <location>
        <begin position="26"/>
        <end position="44"/>
    </location>
</feature>
<feature type="transmembrane region" description="Helical" evidence="1">
    <location>
        <begin position="435"/>
        <end position="451"/>
    </location>
</feature>
<keyword evidence="1" id="KW-0472">Membrane</keyword>
<reference evidence="2 3" key="1">
    <citation type="journal article" date="2019" name="Appl. Environ. Microbiol.">
        <title>Genetic determinants of hydroxycinnamic acid metabolism in heterofermentative lactobacilli.</title>
        <authorList>
            <person name="Gaur G."/>
            <person name="Oh J.H."/>
            <person name="Filannino P."/>
            <person name="Gobbetti M."/>
            <person name="van Pijkeren J.P."/>
            <person name="Ganzle M.G."/>
        </authorList>
    </citation>
    <scope>NUCLEOTIDE SEQUENCE [LARGE SCALE GENOMIC DNA]</scope>
    <source>
        <strain evidence="2 3">C5</strain>
    </source>
</reference>